<dbReference type="PANTHER" id="PTHR24104">
    <property type="entry name" value="E3 UBIQUITIN-PROTEIN LIGASE NHLRC1-RELATED"/>
    <property type="match status" value="1"/>
</dbReference>
<dbReference type="SUPFAM" id="SSF63829">
    <property type="entry name" value="Calcium-dependent phosphotriesterase"/>
    <property type="match status" value="1"/>
</dbReference>
<sequence>MSKKHLLFITLLLLSVTYTAFAQQSPAAIPIQFTLKQAAYVTLVVENSEGTRVRNLVSETWFPAGKNTVQWDGLDDLGRDADAARHGVYNVPGKMVTPGQYKVRGLVRGAINAHYELATYSTGTPPWRTEDHTGAWLANHTPPQAALFVPATASPTGQAAILLGCYITEGPDGMAWVDMNGRKRGGRTWVGGVWTAAPFMAMDNGPKAIPGTDLYVASAWETNKQSGIAELRLNALSANKKNDYDVKQVLKYSLGAIALDDVPDAISGMAVNNGILLISLRNKNRILMIDVNRGKVTDSIQISAPAGMYYDAAGRLLLLSGDDLLRYTGPIQSTRPEKLIDNGLEAPYALTLDKTGNIYVSDRGKSHTVKIFSPSGKYLRQIGTPGAPAAGPYNPQHMNNPAGITIDAQQQLWVTEADYLPKRVSVWSLDGKLLHAYYGPPKYGGGGTLDPQDKSRFYYSEETHGAMEFSLNWQTGTSTLKQVYYRPDADDLPLASRNAAPETPLYYNGQQYFTNCYNNNPTSGAATAFLFIRREGIVYPVAAMGQASQWDLLKGDAFRSSWPQGVNLNASGGSSQAFFMWQDQNGDGHVQPGEVKYQQGTTGGVTIMPDLSFCIARINDKALRFAVTGTTKQGVPLYDITKGKILAEGVQSPASSGGDQLLEGPDGWSVLTLGTKPFSPLSVSGTKNGTPVWSYPNLWPGLHASHNAPVADLAGQLTGTTRLLGGFFSVKGSDIGPLWAVNGNHGNVYIFTADGLFVASLFQNMRSGRIWRMPSAQRNMPLDSITLGEENFWPSITATQDGKVYLVDGARSAIVRLDGMDNISRLPDMTINVNQSSLNRSLSAIAATQAARQLATGPKTLQVNILSQKPVIDGKLDDWSSAAWADIDKRGVKGYFNSSAQPYDVSGALMVSGGRLYAAFRTGNPHLADNSGEMPQAPFKTGGALDIMIGSANTKADPDRRVPVAGDCRLLISVINGKPQALLYRAVVPGTHTEDKVPFSSPSRTITFDRVDNITGQLQFATSEGNYELSVPLSALGIQPTDGLKIKGDIGILRGDKGETTSRLYWSNKATGITADVPSEAMLSPDLWGTFQFQRK</sequence>
<dbReference type="InterPro" id="IPR011042">
    <property type="entry name" value="6-blade_b-propeller_TolB-like"/>
</dbReference>
<dbReference type="InterPro" id="IPR050952">
    <property type="entry name" value="TRIM-NHL_E3_ligases"/>
</dbReference>
<dbReference type="InterPro" id="IPR001258">
    <property type="entry name" value="NHL_repeat"/>
</dbReference>
<name>A0A2P8FNQ8_9BACT</name>
<feature type="signal peptide" evidence="3">
    <location>
        <begin position="1"/>
        <end position="22"/>
    </location>
</feature>
<dbReference type="AlphaFoldDB" id="A0A2P8FNQ8"/>
<dbReference type="OrthoDB" id="9043075at2"/>
<gene>
    <name evidence="4" type="ORF">CLV42_11810</name>
</gene>
<evidence type="ECO:0000256" key="1">
    <source>
        <dbReference type="ARBA" id="ARBA00022737"/>
    </source>
</evidence>
<evidence type="ECO:0000256" key="3">
    <source>
        <dbReference type="SAM" id="SignalP"/>
    </source>
</evidence>
<reference evidence="4 5" key="1">
    <citation type="submission" date="2018-03" db="EMBL/GenBank/DDBJ databases">
        <title>Genomic Encyclopedia of Archaeal and Bacterial Type Strains, Phase II (KMG-II): from individual species to whole genera.</title>
        <authorList>
            <person name="Goeker M."/>
        </authorList>
    </citation>
    <scope>NUCLEOTIDE SEQUENCE [LARGE SCALE GENOMIC DNA]</scope>
    <source>
        <strain evidence="4 5">DSM 18107</strain>
    </source>
</reference>
<comment type="caution">
    <text evidence="4">The sequence shown here is derived from an EMBL/GenBank/DDBJ whole genome shotgun (WGS) entry which is preliminary data.</text>
</comment>
<dbReference type="Proteomes" id="UP000240978">
    <property type="component" value="Unassembled WGS sequence"/>
</dbReference>
<dbReference type="SUPFAM" id="SSF50952">
    <property type="entry name" value="Soluble quinoprotein glucose dehydrogenase"/>
    <property type="match status" value="1"/>
</dbReference>
<feature type="repeat" description="NHL" evidence="2">
    <location>
        <begin position="344"/>
        <end position="375"/>
    </location>
</feature>
<dbReference type="Gene3D" id="2.60.40.1190">
    <property type="match status" value="1"/>
</dbReference>
<dbReference type="PROSITE" id="PS51125">
    <property type="entry name" value="NHL"/>
    <property type="match status" value="1"/>
</dbReference>
<proteinExistence type="predicted"/>
<protein>
    <recommendedName>
        <fullName evidence="6">NHL repeat-containing protein</fullName>
    </recommendedName>
</protein>
<evidence type="ECO:0000313" key="4">
    <source>
        <dbReference type="EMBL" id="PSL23295.1"/>
    </source>
</evidence>
<dbReference type="Gene3D" id="2.60.40.4070">
    <property type="match status" value="1"/>
</dbReference>
<dbReference type="InterPro" id="IPR011041">
    <property type="entry name" value="Quinoprot_gluc/sorb_DH_b-prop"/>
</dbReference>
<accession>A0A2P8FNQ8</accession>
<dbReference type="EMBL" id="PYGK01000018">
    <property type="protein sequence ID" value="PSL23295.1"/>
    <property type="molecule type" value="Genomic_DNA"/>
</dbReference>
<dbReference type="GO" id="GO:0008270">
    <property type="term" value="F:zinc ion binding"/>
    <property type="evidence" value="ECO:0007669"/>
    <property type="project" value="UniProtKB-KW"/>
</dbReference>
<keyword evidence="1" id="KW-0677">Repeat</keyword>
<evidence type="ECO:0000256" key="2">
    <source>
        <dbReference type="PROSITE-ProRule" id="PRU00504"/>
    </source>
</evidence>
<keyword evidence="5" id="KW-1185">Reference proteome</keyword>
<feature type="chain" id="PRO_5015131319" description="NHL repeat-containing protein" evidence="3">
    <location>
        <begin position="23"/>
        <end position="1096"/>
    </location>
</feature>
<keyword evidence="3" id="KW-0732">Signal</keyword>
<dbReference type="PANTHER" id="PTHR24104:SF25">
    <property type="entry name" value="PROTEIN LIN-41"/>
    <property type="match status" value="1"/>
</dbReference>
<organism evidence="4 5">
    <name type="scientific">Chitinophaga ginsengisoli</name>
    <dbReference type="NCBI Taxonomy" id="363837"/>
    <lineage>
        <taxon>Bacteria</taxon>
        <taxon>Pseudomonadati</taxon>
        <taxon>Bacteroidota</taxon>
        <taxon>Chitinophagia</taxon>
        <taxon>Chitinophagales</taxon>
        <taxon>Chitinophagaceae</taxon>
        <taxon>Chitinophaga</taxon>
    </lineage>
</organism>
<evidence type="ECO:0000313" key="5">
    <source>
        <dbReference type="Proteomes" id="UP000240978"/>
    </source>
</evidence>
<dbReference type="RefSeq" id="WP_106605541.1">
    <property type="nucleotide sequence ID" value="NZ_PYGK01000018.1"/>
</dbReference>
<dbReference type="SUPFAM" id="SSF49344">
    <property type="entry name" value="CBD9-like"/>
    <property type="match status" value="1"/>
</dbReference>
<dbReference type="Gene3D" id="2.120.10.30">
    <property type="entry name" value="TolB, C-terminal domain"/>
    <property type="match status" value="1"/>
</dbReference>
<evidence type="ECO:0008006" key="6">
    <source>
        <dbReference type="Google" id="ProtNLM"/>
    </source>
</evidence>